<organism evidence="2 3">
    <name type="scientific">Brassica cretica</name>
    <name type="common">Mustard</name>
    <dbReference type="NCBI Taxonomy" id="69181"/>
    <lineage>
        <taxon>Eukaryota</taxon>
        <taxon>Viridiplantae</taxon>
        <taxon>Streptophyta</taxon>
        <taxon>Embryophyta</taxon>
        <taxon>Tracheophyta</taxon>
        <taxon>Spermatophyta</taxon>
        <taxon>Magnoliopsida</taxon>
        <taxon>eudicotyledons</taxon>
        <taxon>Gunneridae</taxon>
        <taxon>Pentapetalae</taxon>
        <taxon>rosids</taxon>
        <taxon>malvids</taxon>
        <taxon>Brassicales</taxon>
        <taxon>Brassicaceae</taxon>
        <taxon>Brassiceae</taxon>
        <taxon>Brassica</taxon>
    </lineage>
</organism>
<evidence type="ECO:0000313" key="2">
    <source>
        <dbReference type="EMBL" id="KAF2578537.1"/>
    </source>
</evidence>
<comment type="caution">
    <text evidence="2">The sequence shown here is derived from an EMBL/GenBank/DDBJ whole genome shotgun (WGS) entry which is preliminary data.</text>
</comment>
<dbReference type="InterPro" id="IPR003871">
    <property type="entry name" value="RFA1B/D_OB_1st"/>
</dbReference>
<accession>A0A8S9JBC8</accession>
<sequence>MMLNANLNPVKDLKPYKTKWRSQLKLLHSWQQNTSFGGETLQMVLTDEHLLSFSVVRNLHVVCGGKYAEQLEEYVEREQPLICLIRFAKIGFYRGEVQITNAFDASIVYLDPTMEEALQFKEKLLEDELPLAVIEKKWVKERFKLHLIVRDDTETCKLILLNTVAKTIVGHDVVDLWDGSYDETHLEFSRSGLEIKFYNRIPVGASLNDWRIIFFHVFWKCAHVGRKQSECITPFPKRKEEDVDLPDTSST</sequence>
<dbReference type="Pfam" id="PF02721">
    <property type="entry name" value="DUF223"/>
    <property type="match status" value="1"/>
</dbReference>
<evidence type="ECO:0000259" key="1">
    <source>
        <dbReference type="Pfam" id="PF02721"/>
    </source>
</evidence>
<feature type="domain" description="Replication protein A 70 kDa DNA-binding subunit B/D first OB fold" evidence="1">
    <location>
        <begin position="7"/>
        <end position="50"/>
    </location>
</feature>
<dbReference type="InterPro" id="IPR012340">
    <property type="entry name" value="NA-bd_OB-fold"/>
</dbReference>
<dbReference type="EMBL" id="QGKW02001660">
    <property type="protein sequence ID" value="KAF2578537.1"/>
    <property type="molecule type" value="Genomic_DNA"/>
</dbReference>
<evidence type="ECO:0000313" key="3">
    <source>
        <dbReference type="Proteomes" id="UP000712281"/>
    </source>
</evidence>
<protein>
    <recommendedName>
        <fullName evidence="1">Replication protein A 70 kDa DNA-binding subunit B/D first OB fold domain-containing protein</fullName>
    </recommendedName>
</protein>
<dbReference type="AlphaFoldDB" id="A0A8S9JBC8"/>
<proteinExistence type="predicted"/>
<dbReference type="Gene3D" id="2.40.50.140">
    <property type="entry name" value="Nucleic acid-binding proteins"/>
    <property type="match status" value="1"/>
</dbReference>
<reference evidence="2" key="1">
    <citation type="submission" date="2019-12" db="EMBL/GenBank/DDBJ databases">
        <title>Genome sequencing and annotation of Brassica cretica.</title>
        <authorList>
            <person name="Studholme D.J."/>
            <person name="Sarris P.F."/>
        </authorList>
    </citation>
    <scope>NUCLEOTIDE SEQUENCE</scope>
    <source>
        <strain evidence="2">PFS-001/15</strain>
        <tissue evidence="2">Leaf</tissue>
    </source>
</reference>
<dbReference type="Proteomes" id="UP000712281">
    <property type="component" value="Unassembled WGS sequence"/>
</dbReference>
<gene>
    <name evidence="2" type="ORF">F2Q68_00002168</name>
</gene>
<name>A0A8S9JBC8_BRACR</name>